<organism evidence="3 4">
    <name type="scientific">Celerinatantimonas diazotrophica</name>
    <dbReference type="NCBI Taxonomy" id="412034"/>
    <lineage>
        <taxon>Bacteria</taxon>
        <taxon>Pseudomonadati</taxon>
        <taxon>Pseudomonadota</taxon>
        <taxon>Gammaproteobacteria</taxon>
        <taxon>Celerinatantimonadaceae</taxon>
        <taxon>Celerinatantimonas</taxon>
    </lineage>
</organism>
<keyword evidence="4" id="KW-1185">Reference proteome</keyword>
<dbReference type="PANTHER" id="PTHR31793:SF37">
    <property type="entry name" value="ACYL-COA THIOESTER HYDROLASE YBGC"/>
    <property type="match status" value="1"/>
</dbReference>
<evidence type="ECO:0000313" key="4">
    <source>
        <dbReference type="Proteomes" id="UP000295565"/>
    </source>
</evidence>
<dbReference type="NCBIfam" id="TIGR00051">
    <property type="entry name" value="YbgC/FadM family acyl-CoA thioesterase"/>
    <property type="match status" value="1"/>
</dbReference>
<comment type="caution">
    <text evidence="3">The sequence shown here is derived from an EMBL/GenBank/DDBJ whole genome shotgun (WGS) entry which is preliminary data.</text>
</comment>
<evidence type="ECO:0000256" key="1">
    <source>
        <dbReference type="ARBA" id="ARBA00005953"/>
    </source>
</evidence>
<dbReference type="NCBIfam" id="TIGR02799">
    <property type="entry name" value="thio_ybgC"/>
    <property type="match status" value="1"/>
</dbReference>
<comment type="similarity">
    <text evidence="1">Belongs to the 4-hydroxybenzoyl-CoA thioesterase family.</text>
</comment>
<evidence type="ECO:0000256" key="2">
    <source>
        <dbReference type="ARBA" id="ARBA00022801"/>
    </source>
</evidence>
<dbReference type="InterPro" id="IPR050563">
    <property type="entry name" value="4-hydroxybenzoyl-CoA_TE"/>
</dbReference>
<dbReference type="Pfam" id="PF13279">
    <property type="entry name" value="4HBT_2"/>
    <property type="match status" value="1"/>
</dbReference>
<reference evidence="3 4" key="1">
    <citation type="submission" date="2019-03" db="EMBL/GenBank/DDBJ databases">
        <title>Genomic Encyclopedia of Type Strains, Phase IV (KMG-IV): sequencing the most valuable type-strain genomes for metagenomic binning, comparative biology and taxonomic classification.</title>
        <authorList>
            <person name="Goeker M."/>
        </authorList>
    </citation>
    <scope>NUCLEOTIDE SEQUENCE [LARGE SCALE GENOMIC DNA]</scope>
    <source>
        <strain evidence="3 4">DSM 18577</strain>
    </source>
</reference>
<protein>
    <submittedName>
        <fullName evidence="3">Acyl-CoA thioester hydrolase</fullName>
    </submittedName>
</protein>
<dbReference type="Gene3D" id="3.10.129.10">
    <property type="entry name" value="Hotdog Thioesterase"/>
    <property type="match status" value="1"/>
</dbReference>
<dbReference type="InterPro" id="IPR006684">
    <property type="entry name" value="YbgC/YbaW"/>
</dbReference>
<proteinExistence type="inferred from homology"/>
<dbReference type="SUPFAM" id="SSF54637">
    <property type="entry name" value="Thioesterase/thiol ester dehydrase-isomerase"/>
    <property type="match status" value="1"/>
</dbReference>
<dbReference type="AlphaFoldDB" id="A0A4R1JLZ2"/>
<dbReference type="Proteomes" id="UP000295565">
    <property type="component" value="Unassembled WGS sequence"/>
</dbReference>
<name>A0A4R1JLZ2_9GAMM</name>
<dbReference type="FunFam" id="3.10.129.10:FF:000004">
    <property type="entry name" value="Tol-pal system-associated acyl-CoA thioesterase"/>
    <property type="match status" value="1"/>
</dbReference>
<dbReference type="InterPro" id="IPR014166">
    <property type="entry name" value="Tol-Pal_acyl-CoA_thioesterase"/>
</dbReference>
<dbReference type="PIRSF" id="PIRSF003230">
    <property type="entry name" value="YbgC"/>
    <property type="match status" value="1"/>
</dbReference>
<dbReference type="InterPro" id="IPR029069">
    <property type="entry name" value="HotDog_dom_sf"/>
</dbReference>
<sequence>MAQLTLRVYYEDTDAGGIVYHANHLKYMERGRTEMLRDLGYEQDVLMAEGLAFVASEVNIKYHHPARFNELLTVTTEIEKLRRVGILFHQSIHNQALKLIASADVMIASIDPNLMKPKVIPAKMKEVFQRAL</sequence>
<dbReference type="PANTHER" id="PTHR31793">
    <property type="entry name" value="4-HYDROXYBENZOYL-COA THIOESTERASE FAMILY MEMBER"/>
    <property type="match status" value="1"/>
</dbReference>
<dbReference type="EMBL" id="SMGD01000013">
    <property type="protein sequence ID" value="TCK52094.1"/>
    <property type="molecule type" value="Genomic_DNA"/>
</dbReference>
<evidence type="ECO:0000313" key="3">
    <source>
        <dbReference type="EMBL" id="TCK52094.1"/>
    </source>
</evidence>
<dbReference type="GO" id="GO:0047617">
    <property type="term" value="F:fatty acyl-CoA hydrolase activity"/>
    <property type="evidence" value="ECO:0007669"/>
    <property type="project" value="TreeGrafter"/>
</dbReference>
<keyword evidence="2 3" id="KW-0378">Hydrolase</keyword>
<gene>
    <name evidence="3" type="ORF">EV690_2202</name>
</gene>
<dbReference type="RefSeq" id="WP_131912993.1">
    <property type="nucleotide sequence ID" value="NZ_OU594967.1"/>
</dbReference>
<dbReference type="OrthoDB" id="9808429at2"/>
<accession>A0A4R1JLZ2</accession>
<dbReference type="CDD" id="cd00586">
    <property type="entry name" value="4HBT"/>
    <property type="match status" value="1"/>
</dbReference>